<gene>
    <name evidence="1" type="ORF">EP867_17115</name>
</gene>
<protein>
    <submittedName>
        <fullName evidence="1">Uncharacterized protein</fullName>
    </submittedName>
</protein>
<name>A0A3S3VJS8_9RHOB</name>
<evidence type="ECO:0000313" key="1">
    <source>
        <dbReference type="EMBL" id="RWY37393.1"/>
    </source>
</evidence>
<keyword evidence="2" id="KW-1185">Reference proteome</keyword>
<comment type="caution">
    <text evidence="1">The sequence shown here is derived from an EMBL/GenBank/DDBJ whole genome shotgun (WGS) entry which is preliminary data.</text>
</comment>
<dbReference type="EMBL" id="SBLC01000046">
    <property type="protein sequence ID" value="RWY37393.1"/>
    <property type="molecule type" value="Genomic_DNA"/>
</dbReference>
<dbReference type="AlphaFoldDB" id="A0A3S3VJS8"/>
<sequence>MAAISERMTAVTTGRIVTLRGYPEKDFGHVLSGNSTSLGEWQALKGGGFIFIPDGKNKPSVMAKSLHGFYEGLEDWFRDFQRNSSRT</sequence>
<evidence type="ECO:0000313" key="2">
    <source>
        <dbReference type="Proteomes" id="UP000287168"/>
    </source>
</evidence>
<accession>A0A3S3VJS8</accession>
<reference evidence="1 2" key="1">
    <citation type="journal article" date="2015" name="Int. J. Syst. Evol. Microbiol.">
        <title>Gemmobacter intermedius sp. nov., isolated from a white stork (Ciconia ciconia).</title>
        <authorList>
            <person name="Kampfer P."/>
            <person name="Jerzak L."/>
            <person name="Wilharm G."/>
            <person name="Golke J."/>
            <person name="Busse H.J."/>
            <person name="Glaeser S.P."/>
        </authorList>
    </citation>
    <scope>NUCLEOTIDE SEQUENCE [LARGE SCALE GENOMIC DNA]</scope>
    <source>
        <strain evidence="1 2">119/4</strain>
    </source>
</reference>
<proteinExistence type="predicted"/>
<organism evidence="1 2">
    <name type="scientific">Falsigemmobacter intermedius</name>
    <dbReference type="NCBI Taxonomy" id="1553448"/>
    <lineage>
        <taxon>Bacteria</taxon>
        <taxon>Pseudomonadati</taxon>
        <taxon>Pseudomonadota</taxon>
        <taxon>Alphaproteobacteria</taxon>
        <taxon>Rhodobacterales</taxon>
        <taxon>Paracoccaceae</taxon>
        <taxon>Falsigemmobacter</taxon>
    </lineage>
</organism>
<dbReference type="Proteomes" id="UP000287168">
    <property type="component" value="Unassembled WGS sequence"/>
</dbReference>
<dbReference type="RefSeq" id="WP_128490681.1">
    <property type="nucleotide sequence ID" value="NZ_JBHRVN010000006.1"/>
</dbReference>